<dbReference type="InterPro" id="IPR013342">
    <property type="entry name" value="Mandelate_racemase_C"/>
</dbReference>
<dbReference type="EMBL" id="UINC01094924">
    <property type="protein sequence ID" value="SVC50579.1"/>
    <property type="molecule type" value="Genomic_DNA"/>
</dbReference>
<dbReference type="InterPro" id="IPR013341">
    <property type="entry name" value="Mandelate_racemase_N_dom"/>
</dbReference>
<protein>
    <recommendedName>
        <fullName evidence="2">Mandelate racemase/muconate lactonizing enzyme C-terminal domain-containing protein</fullName>
    </recommendedName>
</protein>
<dbReference type="SUPFAM" id="SSF51604">
    <property type="entry name" value="Enolase C-terminal domain-like"/>
    <property type="match status" value="1"/>
</dbReference>
<gene>
    <name evidence="3" type="ORF">METZ01_LOCUS303433</name>
</gene>
<dbReference type="SMART" id="SM00922">
    <property type="entry name" value="MR_MLE"/>
    <property type="match status" value="1"/>
</dbReference>
<dbReference type="CDD" id="cd03316">
    <property type="entry name" value="MR_like"/>
    <property type="match status" value="1"/>
</dbReference>
<organism evidence="3">
    <name type="scientific">marine metagenome</name>
    <dbReference type="NCBI Taxonomy" id="408172"/>
    <lineage>
        <taxon>unclassified sequences</taxon>
        <taxon>metagenomes</taxon>
        <taxon>ecological metagenomes</taxon>
    </lineage>
</organism>
<dbReference type="PANTHER" id="PTHR48080">
    <property type="entry name" value="D-GALACTONATE DEHYDRATASE-RELATED"/>
    <property type="match status" value="1"/>
</dbReference>
<dbReference type="Pfam" id="PF13378">
    <property type="entry name" value="MR_MLE_C"/>
    <property type="match status" value="1"/>
</dbReference>
<proteinExistence type="predicted"/>
<sequence>GVASKPVMGEELQDSRERNIKITGYRTHVLDNIDPPIGHRKWLFLELETDAGIVGLGERVSGGVLELGSQVALLGELIESVVIGKSPFDVERIWHDLYSNPHDYRHPGLSKTPAMSAIDMACWDIVGKATGQPIYKLLGGKFNDRLRAYAYLDTAGVWENPELAGVRARELVDRGMGVCKLDPFQPITGGPRDYPLKTINHVGRIFRAMRDAVGDELEIGIGAHGQFTTSSAIRVASILEEFNPFFFEEPVYPENVAEMARVAQMTTIPIATGERLVTKFEFAEVLNKQAANIIQLDVGQCGGITESKKIATMCEAHYAVIAPHMYCGPVAASAAVQLDTCSPNFLVQEFNTNDLHRDIFVEPITIENGFLTPPTGPGLG</sequence>
<dbReference type="InterPro" id="IPR036849">
    <property type="entry name" value="Enolase-like_C_sf"/>
</dbReference>
<feature type="non-terminal residue" evidence="3">
    <location>
        <position position="380"/>
    </location>
</feature>
<dbReference type="InterPro" id="IPR029017">
    <property type="entry name" value="Enolase-like_N"/>
</dbReference>
<dbReference type="Gene3D" id="3.30.390.10">
    <property type="entry name" value="Enolase-like, N-terminal domain"/>
    <property type="match status" value="1"/>
</dbReference>
<dbReference type="Gene3D" id="3.20.20.120">
    <property type="entry name" value="Enolase-like C-terminal domain"/>
    <property type="match status" value="1"/>
</dbReference>
<accession>A0A382MP33</accession>
<reference evidence="3" key="1">
    <citation type="submission" date="2018-05" db="EMBL/GenBank/DDBJ databases">
        <authorList>
            <person name="Lanie J.A."/>
            <person name="Ng W.-L."/>
            <person name="Kazmierczak K.M."/>
            <person name="Andrzejewski T.M."/>
            <person name="Davidsen T.M."/>
            <person name="Wayne K.J."/>
            <person name="Tettelin H."/>
            <person name="Glass J.I."/>
            <person name="Rusch D."/>
            <person name="Podicherti R."/>
            <person name="Tsui H.-C.T."/>
            <person name="Winkler M.E."/>
        </authorList>
    </citation>
    <scope>NUCLEOTIDE SEQUENCE</scope>
</reference>
<keyword evidence="1" id="KW-0456">Lyase</keyword>
<dbReference type="GO" id="GO:0016829">
    <property type="term" value="F:lyase activity"/>
    <property type="evidence" value="ECO:0007669"/>
    <property type="project" value="UniProtKB-KW"/>
</dbReference>
<dbReference type="InterPro" id="IPR034593">
    <property type="entry name" value="DgoD-like"/>
</dbReference>
<feature type="non-terminal residue" evidence="3">
    <location>
        <position position="1"/>
    </location>
</feature>
<evidence type="ECO:0000256" key="1">
    <source>
        <dbReference type="ARBA" id="ARBA00023239"/>
    </source>
</evidence>
<name>A0A382MP33_9ZZZZ</name>
<evidence type="ECO:0000259" key="2">
    <source>
        <dbReference type="SMART" id="SM00922"/>
    </source>
</evidence>
<dbReference type="SUPFAM" id="SSF54826">
    <property type="entry name" value="Enolase N-terminal domain-like"/>
    <property type="match status" value="1"/>
</dbReference>
<dbReference type="Pfam" id="PF02746">
    <property type="entry name" value="MR_MLE_N"/>
    <property type="match status" value="1"/>
</dbReference>
<dbReference type="AlphaFoldDB" id="A0A382MP33"/>
<evidence type="ECO:0000313" key="3">
    <source>
        <dbReference type="EMBL" id="SVC50579.1"/>
    </source>
</evidence>
<feature type="domain" description="Mandelate racemase/muconate lactonizing enzyme C-terminal" evidence="2">
    <location>
        <begin position="161"/>
        <end position="269"/>
    </location>
</feature>
<dbReference type="PANTHER" id="PTHR48080:SF2">
    <property type="entry name" value="D-GALACTONATE DEHYDRATASE"/>
    <property type="match status" value="1"/>
</dbReference>
<dbReference type="InterPro" id="IPR029065">
    <property type="entry name" value="Enolase_C-like"/>
</dbReference>